<reference evidence="1 2" key="1">
    <citation type="submission" date="2023-09" db="EMBL/GenBank/DDBJ databases">
        <authorList>
            <person name="Rey-Velasco X."/>
        </authorList>
    </citation>
    <scope>NUCLEOTIDE SEQUENCE [LARGE SCALE GENOMIC DNA]</scope>
    <source>
        <strain evidence="1 2">W345</strain>
    </source>
</reference>
<evidence type="ECO:0000313" key="2">
    <source>
        <dbReference type="Proteomes" id="UP001254608"/>
    </source>
</evidence>
<name>A0ABU2WMI4_9GAMM</name>
<accession>A0ABU2WMI4</accession>
<keyword evidence="2" id="KW-1185">Reference proteome</keyword>
<dbReference type="Proteomes" id="UP001254608">
    <property type="component" value="Unassembled WGS sequence"/>
</dbReference>
<dbReference type="RefSeq" id="WP_311366236.1">
    <property type="nucleotide sequence ID" value="NZ_JAVRIC010000027.1"/>
</dbReference>
<proteinExistence type="predicted"/>
<dbReference type="EMBL" id="JAVRIC010000027">
    <property type="protein sequence ID" value="MDT0498824.1"/>
    <property type="molecule type" value="Genomic_DNA"/>
</dbReference>
<protein>
    <submittedName>
        <fullName evidence="1">Uncharacterized protein</fullName>
    </submittedName>
</protein>
<organism evidence="1 2">
    <name type="scientific">Banduia mediterranea</name>
    <dbReference type="NCBI Taxonomy" id="3075609"/>
    <lineage>
        <taxon>Bacteria</taxon>
        <taxon>Pseudomonadati</taxon>
        <taxon>Pseudomonadota</taxon>
        <taxon>Gammaproteobacteria</taxon>
        <taxon>Nevskiales</taxon>
        <taxon>Algiphilaceae</taxon>
        <taxon>Banduia</taxon>
    </lineage>
</organism>
<comment type="caution">
    <text evidence="1">The sequence shown here is derived from an EMBL/GenBank/DDBJ whole genome shotgun (WGS) entry which is preliminary data.</text>
</comment>
<gene>
    <name evidence="1" type="ORF">RM530_15855</name>
</gene>
<evidence type="ECO:0000313" key="1">
    <source>
        <dbReference type="EMBL" id="MDT0498824.1"/>
    </source>
</evidence>
<sequence>MNSEEDLQRMIALCVDGAFSNFPDRMVELRDGAPTGAGDRAAP</sequence>